<dbReference type="Gene3D" id="3.90.110.10">
    <property type="entry name" value="Lactate dehydrogenase/glycoside hydrolase, family 4, C-terminal"/>
    <property type="match status" value="1"/>
</dbReference>
<feature type="binding site" evidence="8">
    <location>
        <position position="89"/>
    </location>
    <ligand>
        <name>substrate</name>
    </ligand>
</feature>
<dbReference type="InterPro" id="IPR011304">
    <property type="entry name" value="L-lactate_DH"/>
</dbReference>
<evidence type="ECO:0000256" key="1">
    <source>
        <dbReference type="ARBA" id="ARBA00004843"/>
    </source>
</evidence>
<dbReference type="PANTHER" id="PTHR43128">
    <property type="entry name" value="L-2-HYDROXYCARBOXYLATE DEHYDROGENASE (NAD(P)(+))"/>
    <property type="match status" value="1"/>
</dbReference>
<feature type="binding site" evidence="8">
    <location>
        <begin position="149"/>
        <end position="152"/>
    </location>
    <ligand>
        <name>substrate</name>
    </ligand>
</feature>
<feature type="binding site" evidence="8">
    <location>
        <position position="83"/>
    </location>
    <ligand>
        <name>substrate</name>
    </ligand>
</feature>
<keyword evidence="12" id="KW-1185">Reference proteome</keyword>
<feature type="binding site" evidence="8">
    <location>
        <position position="35"/>
    </location>
    <ligand>
        <name>NAD(+)</name>
        <dbReference type="ChEBI" id="CHEBI:57540"/>
    </ligand>
</feature>
<dbReference type="Proteomes" id="UP001058364">
    <property type="component" value="Chromosome"/>
</dbReference>
<dbReference type="SUPFAM" id="SSF56327">
    <property type="entry name" value="LDH C-terminal domain-like"/>
    <property type="match status" value="1"/>
</dbReference>
<feature type="binding site" evidence="8">
    <location>
        <begin position="121"/>
        <end position="124"/>
    </location>
    <ligand>
        <name>substrate</name>
    </ligand>
</feature>
<feature type="binding site" evidence="8">
    <location>
        <position position="66"/>
    </location>
    <ligand>
        <name>NAD(+)</name>
        <dbReference type="ChEBI" id="CHEBI:57540"/>
    </ligand>
</feature>
<dbReference type="EMBL" id="CP103423">
    <property type="protein sequence ID" value="UWD34329.1"/>
    <property type="molecule type" value="Genomic_DNA"/>
</dbReference>
<sequence>MKATKIILVGAGAVGTSFLYSAINQGLAAKYGIIDKFEGPRDGNVLDLEDAIVPSVKKYEVFAANYEDAKDADIVVVTAGRPQLPGETRLEMVKENSLIMKDIAQKIKASGFKGITIIASNPVDVLTYVYLKETGFDHKKVIGSGTILDTSRLKQLLSKKTGVSTNNIEAYVIGEHGDSSLVNYSTFKIAGLPFSKFEEKAKVNAENYEKELEEPVYRKAYKIIERKRATFYGIGACLAQIVRTIQEDANIILPLGVYLENKYNVSDVVIGVPAVLGAKGIKEVIELELNEKEKSKFQNSVNIVKDTIKSVM</sequence>
<evidence type="ECO:0000259" key="10">
    <source>
        <dbReference type="Pfam" id="PF02866"/>
    </source>
</evidence>
<dbReference type="SUPFAM" id="SSF51735">
    <property type="entry name" value="NAD(P)-binding Rossmann-fold domains"/>
    <property type="match status" value="1"/>
</dbReference>
<dbReference type="InterPro" id="IPR001557">
    <property type="entry name" value="L-lactate/malate_DH"/>
</dbReference>
<dbReference type="PIRSF" id="PIRSF000102">
    <property type="entry name" value="Lac_mal_DH"/>
    <property type="match status" value="1"/>
</dbReference>
<comment type="subunit">
    <text evidence="8">Homotetramer.</text>
</comment>
<dbReference type="PANTHER" id="PTHR43128:SF16">
    <property type="entry name" value="L-LACTATE DEHYDROGENASE"/>
    <property type="match status" value="1"/>
</dbReference>
<keyword evidence="8" id="KW-0597">Phosphoprotein</keyword>
<feature type="binding site" evidence="8">
    <location>
        <position position="14"/>
    </location>
    <ligand>
        <name>NAD(+)</name>
        <dbReference type="ChEBI" id="CHEBI:57540"/>
    </ligand>
</feature>
<feature type="domain" description="Lactate/malate dehydrogenase C-terminal" evidence="10">
    <location>
        <begin position="146"/>
        <end position="311"/>
    </location>
</feature>
<dbReference type="InterPro" id="IPR001236">
    <property type="entry name" value="Lactate/malate_DH_N"/>
</dbReference>
<reference evidence="11" key="1">
    <citation type="submission" date="2022-08" db="EMBL/GenBank/DDBJ databases">
        <title>Complete genome sequence of Mycoplasma molare type strain H 542.</title>
        <authorList>
            <person name="Spergser J."/>
        </authorList>
    </citation>
    <scope>NUCLEOTIDE SEQUENCE</scope>
    <source>
        <strain evidence="11">H 542</strain>
    </source>
</reference>
<evidence type="ECO:0000256" key="2">
    <source>
        <dbReference type="ARBA" id="ARBA00006054"/>
    </source>
</evidence>
<evidence type="ECO:0000256" key="6">
    <source>
        <dbReference type="ARBA" id="ARBA00023027"/>
    </source>
</evidence>
<evidence type="ECO:0000256" key="8">
    <source>
        <dbReference type="HAMAP-Rule" id="MF_00488"/>
    </source>
</evidence>
<evidence type="ECO:0000256" key="5">
    <source>
        <dbReference type="ARBA" id="ARBA00023002"/>
    </source>
</evidence>
<feature type="binding site" evidence="8">
    <location>
        <position position="144"/>
    </location>
    <ligand>
        <name>NAD(+)</name>
        <dbReference type="ChEBI" id="CHEBI:57540"/>
    </ligand>
</feature>
<evidence type="ECO:0000256" key="7">
    <source>
        <dbReference type="ARBA" id="ARBA00049258"/>
    </source>
</evidence>
<dbReference type="EC" id="1.1.1.27" evidence="3 8"/>
<dbReference type="InterPro" id="IPR018177">
    <property type="entry name" value="L-lactate_DH_AS"/>
</dbReference>
<feature type="active site" description="Proton acceptor" evidence="8">
    <location>
        <position position="176"/>
    </location>
</feature>
<comment type="catalytic activity">
    <reaction evidence="7 8">
        <text>(S)-lactate + NAD(+) = pyruvate + NADH + H(+)</text>
        <dbReference type="Rhea" id="RHEA:23444"/>
        <dbReference type="ChEBI" id="CHEBI:15361"/>
        <dbReference type="ChEBI" id="CHEBI:15378"/>
        <dbReference type="ChEBI" id="CHEBI:16651"/>
        <dbReference type="ChEBI" id="CHEBI:57540"/>
        <dbReference type="ChEBI" id="CHEBI:57945"/>
        <dbReference type="EC" id="1.1.1.27"/>
    </reaction>
</comment>
<dbReference type="PRINTS" id="PR00086">
    <property type="entry name" value="LLDHDRGNASE"/>
</dbReference>
<gene>
    <name evidence="8" type="primary">ldh</name>
    <name evidence="11" type="ORF">NX772_00665</name>
</gene>
<dbReference type="InterPro" id="IPR015955">
    <property type="entry name" value="Lactate_DH/Glyco_Ohase_4_C"/>
</dbReference>
<comment type="function">
    <text evidence="8">Catalyzes the conversion of lactate to pyruvate.</text>
</comment>
<feature type="domain" description="Lactate/malate dehydrogenase N-terminal" evidence="9">
    <location>
        <begin position="4"/>
        <end position="143"/>
    </location>
</feature>
<evidence type="ECO:0000313" key="12">
    <source>
        <dbReference type="Proteomes" id="UP001058364"/>
    </source>
</evidence>
<dbReference type="PROSITE" id="PS00064">
    <property type="entry name" value="L_LDH"/>
    <property type="match status" value="1"/>
</dbReference>
<evidence type="ECO:0000256" key="3">
    <source>
        <dbReference type="ARBA" id="ARBA00012967"/>
    </source>
</evidence>
<comment type="caution">
    <text evidence="8">Lacks conserved residue(s) required for the propagation of feature annotation.</text>
</comment>
<protein>
    <recommendedName>
        <fullName evidence="3 8">L-lactate dehydrogenase</fullName>
        <shortName evidence="8">L-LDH</shortName>
        <ecNumber evidence="3 8">1.1.1.27</ecNumber>
    </recommendedName>
</protein>
<comment type="similarity">
    <text evidence="2 8">Belongs to the LDH/MDH superfamily. LDH family.</text>
</comment>
<organism evidence="11 12">
    <name type="scientific">Mesomycoplasma molare</name>
    <dbReference type="NCBI Taxonomy" id="171288"/>
    <lineage>
        <taxon>Bacteria</taxon>
        <taxon>Bacillati</taxon>
        <taxon>Mycoplasmatota</taxon>
        <taxon>Mycoplasmoidales</taxon>
        <taxon>Metamycoplasmataceae</taxon>
        <taxon>Mesomycoplasma</taxon>
    </lineage>
</organism>
<comment type="pathway">
    <text evidence="1 8">Fermentation; pyruvate fermentation to lactate; (S)-lactate from pyruvate: step 1/1.</text>
</comment>
<evidence type="ECO:0000259" key="9">
    <source>
        <dbReference type="Pfam" id="PF00056"/>
    </source>
</evidence>
<dbReference type="NCBIfam" id="TIGR01771">
    <property type="entry name" value="L-LDH-NAD"/>
    <property type="match status" value="1"/>
</dbReference>
<dbReference type="Pfam" id="PF02866">
    <property type="entry name" value="Ldh_1_C"/>
    <property type="match status" value="1"/>
</dbReference>
<feature type="binding site" evidence="8">
    <location>
        <begin position="119"/>
        <end position="121"/>
    </location>
    <ligand>
        <name>NAD(+)</name>
        <dbReference type="ChEBI" id="CHEBI:57540"/>
    </ligand>
</feature>
<dbReference type="Gene3D" id="3.40.50.720">
    <property type="entry name" value="NAD(P)-binding Rossmann-like Domain"/>
    <property type="match status" value="1"/>
</dbReference>
<dbReference type="NCBIfam" id="NF000824">
    <property type="entry name" value="PRK00066.1"/>
    <property type="match status" value="1"/>
</dbReference>
<comment type="subcellular location">
    <subcellularLocation>
        <location evidence="8">Cytoplasm</location>
    </subcellularLocation>
</comment>
<dbReference type="InterPro" id="IPR022383">
    <property type="entry name" value="Lactate/malate_DH_C"/>
</dbReference>
<proteinExistence type="inferred from homology"/>
<feature type="binding site" evidence="8">
    <location>
        <position position="230"/>
    </location>
    <ligand>
        <name>substrate</name>
    </ligand>
</feature>
<dbReference type="HAMAP" id="MF_00488">
    <property type="entry name" value="Lactate_dehydrog"/>
    <property type="match status" value="1"/>
</dbReference>
<keyword evidence="5 8" id="KW-0560">Oxidoreductase</keyword>
<evidence type="ECO:0000313" key="11">
    <source>
        <dbReference type="EMBL" id="UWD34329.1"/>
    </source>
</evidence>
<dbReference type="InterPro" id="IPR036291">
    <property type="entry name" value="NAD(P)-bd_dom_sf"/>
</dbReference>
<keyword evidence="4 8" id="KW-0963">Cytoplasm</keyword>
<name>A0ABY5TZ68_9BACT</name>
<feature type="modified residue" description="Phosphotyrosine" evidence="8">
    <location>
        <position position="221"/>
    </location>
</feature>
<dbReference type="RefSeq" id="WP_027123173.1">
    <property type="nucleotide sequence ID" value="NZ_CP103423.1"/>
</dbReference>
<dbReference type="CDD" id="cd05291">
    <property type="entry name" value="HicDH_like"/>
    <property type="match status" value="1"/>
</dbReference>
<dbReference type="GO" id="GO:0004459">
    <property type="term" value="F:L-lactate dehydrogenase (NAD+) activity"/>
    <property type="evidence" value="ECO:0007669"/>
    <property type="project" value="UniProtKB-EC"/>
</dbReference>
<dbReference type="Pfam" id="PF00056">
    <property type="entry name" value="Ldh_1_N"/>
    <property type="match status" value="1"/>
</dbReference>
<accession>A0ABY5TZ68</accession>
<keyword evidence="6 8" id="KW-0520">NAD</keyword>
<evidence type="ECO:0000256" key="4">
    <source>
        <dbReference type="ARBA" id="ARBA00022490"/>
    </source>
</evidence>